<dbReference type="RefSeq" id="WP_015685288.1">
    <property type="nucleotide sequence ID" value="NC_017082.1"/>
</dbReference>
<dbReference type="AlphaFoldDB" id="A0AAI8QBU7"/>
<name>A0AAI8QBU7_9BRAD</name>
<accession>A0AAI8QBU7</accession>
<reference evidence="1 2" key="1">
    <citation type="journal article" date="2012" name="Microbes Environ.">
        <title>Complete genome sequence of Bradyrhizobium sp. S23321: insights into symbiosis evolution in soil oligotrophs.</title>
        <authorList>
            <person name="Okubo T."/>
            <person name="Tsukui T."/>
            <person name="Maita H."/>
            <person name="Okamoto S."/>
            <person name="Oshima K."/>
            <person name="Fujisawa T."/>
            <person name="Saito A."/>
            <person name="Futamata H."/>
            <person name="Hattori R."/>
            <person name="Shimomura Y."/>
            <person name="Haruta S."/>
            <person name="Morimoto S."/>
            <person name="Wang Y."/>
            <person name="Sakai Y."/>
            <person name="Hattori M."/>
            <person name="Aizawa S."/>
            <person name="Nagashima K.V.P."/>
            <person name="Masuda S."/>
            <person name="Hattori T."/>
            <person name="Yamashita A."/>
            <person name="Bao Z."/>
            <person name="Hayatsu M."/>
            <person name="Kajiya-Kanegae H."/>
            <person name="Yoshinaga I."/>
            <person name="Sakamoto K."/>
            <person name="Toyota K."/>
            <person name="Nakao M."/>
            <person name="Kohara M."/>
            <person name="Anda M."/>
            <person name="Niwa R."/>
            <person name="Jung-Hwan P."/>
            <person name="Sameshima-Saito R."/>
            <person name="Tokuda S."/>
            <person name="Yamamoto S."/>
            <person name="Yamamoto S."/>
            <person name="Yokoyama T."/>
            <person name="Akutsu T."/>
            <person name="Nakamura Y."/>
            <person name="Nakahira-Yanaka Y."/>
            <person name="Takada Hoshino Y."/>
            <person name="Hirakawa H."/>
            <person name="Mitsui H."/>
            <person name="Terasawa K."/>
            <person name="Itakura M."/>
            <person name="Sato S."/>
            <person name="Ikeda-Ohtsubo W."/>
            <person name="Sakakura N."/>
            <person name="Kaminuma E."/>
            <person name="Minamisawa K."/>
        </authorList>
    </citation>
    <scope>NUCLEOTIDE SEQUENCE [LARGE SCALE GENOMIC DNA]</scope>
    <source>
        <strain evidence="1 2">S23321</strain>
    </source>
</reference>
<sequence length="162" mass="17029">MGGQGEDNGAAVKRIGAVLAVASLAGCAPSQQALLASGGSSDFKAMQWVADEYGSGEPDAMVQVPVDGQEKPFKVFVSKKSQRIMVQNGLNSEIAGAAFTRGLTAGIANSGPPDRRPYEEAARIYLAGLHGEGACRLTIFSPVTHIGYDWTYDCLPPARSKR</sequence>
<keyword evidence="2" id="KW-1185">Reference proteome</keyword>
<evidence type="ECO:0000313" key="1">
    <source>
        <dbReference type="EMBL" id="BAL75968.1"/>
    </source>
</evidence>
<gene>
    <name evidence="1" type="ORF">S23_27560</name>
</gene>
<dbReference type="EMBL" id="AP012279">
    <property type="protein sequence ID" value="BAL75968.1"/>
    <property type="molecule type" value="Genomic_DNA"/>
</dbReference>
<protein>
    <submittedName>
        <fullName evidence="1">Uncharacterized protein</fullName>
    </submittedName>
</protein>
<organism evidence="1 2">
    <name type="scientific">Bradyrhizobium cosmicum</name>
    <dbReference type="NCBI Taxonomy" id="1404864"/>
    <lineage>
        <taxon>Bacteria</taxon>
        <taxon>Pseudomonadati</taxon>
        <taxon>Pseudomonadota</taxon>
        <taxon>Alphaproteobacteria</taxon>
        <taxon>Hyphomicrobiales</taxon>
        <taxon>Nitrobacteraceae</taxon>
        <taxon>Bradyrhizobium</taxon>
    </lineage>
</organism>
<evidence type="ECO:0000313" key="2">
    <source>
        <dbReference type="Proteomes" id="UP000007886"/>
    </source>
</evidence>
<proteinExistence type="predicted"/>
<dbReference type="KEGG" id="brs:S23_27560"/>
<dbReference type="Proteomes" id="UP000007886">
    <property type="component" value="Chromosome"/>
</dbReference>